<gene>
    <name evidence="2" type="ORF">Tci_844314</name>
</gene>
<accession>A0A699QLE9</accession>
<evidence type="ECO:0000313" key="2">
    <source>
        <dbReference type="EMBL" id="GFC72344.1"/>
    </source>
</evidence>
<protein>
    <submittedName>
        <fullName evidence="2">Uncharacterized protein</fullName>
    </submittedName>
</protein>
<evidence type="ECO:0000256" key="1">
    <source>
        <dbReference type="SAM" id="MobiDB-lite"/>
    </source>
</evidence>
<dbReference type="AlphaFoldDB" id="A0A699QLE9"/>
<feature type="compositionally biased region" description="Basic and acidic residues" evidence="1">
    <location>
        <begin position="45"/>
        <end position="58"/>
    </location>
</feature>
<organism evidence="2">
    <name type="scientific">Tanacetum cinerariifolium</name>
    <name type="common">Dalmatian daisy</name>
    <name type="synonym">Chrysanthemum cinerariifolium</name>
    <dbReference type="NCBI Taxonomy" id="118510"/>
    <lineage>
        <taxon>Eukaryota</taxon>
        <taxon>Viridiplantae</taxon>
        <taxon>Streptophyta</taxon>
        <taxon>Embryophyta</taxon>
        <taxon>Tracheophyta</taxon>
        <taxon>Spermatophyta</taxon>
        <taxon>Magnoliopsida</taxon>
        <taxon>eudicotyledons</taxon>
        <taxon>Gunneridae</taxon>
        <taxon>Pentapetalae</taxon>
        <taxon>asterids</taxon>
        <taxon>campanulids</taxon>
        <taxon>Asterales</taxon>
        <taxon>Asteraceae</taxon>
        <taxon>Asteroideae</taxon>
        <taxon>Anthemideae</taxon>
        <taxon>Anthemidinae</taxon>
        <taxon>Tanacetum</taxon>
    </lineage>
</organism>
<feature type="compositionally biased region" description="Acidic residues" evidence="1">
    <location>
        <begin position="163"/>
        <end position="196"/>
    </location>
</feature>
<feature type="region of interest" description="Disordered" evidence="1">
    <location>
        <begin position="129"/>
        <end position="222"/>
    </location>
</feature>
<sequence>SKGKKAPVTPKKKSLIFADGNIIPEPDGALELEKSTSQTEAEIAKEERCLHETHERLVTAKPTGVEESDESDGKPVNRPTGRRRPFGITFKDTSRVSKKKLLNQSQKLKITQVMTEEEQLSMVTEKAIKSTKADAEIDWGSKDNSHQSDEEFVNVDDIPWVSTDEEEKVDKQDDEEDDDRSIDIEETDDERIDSENGDQVMADADRKVAEKVKEENGDEEEK</sequence>
<reference evidence="2" key="1">
    <citation type="journal article" date="2019" name="Sci. Rep.">
        <title>Draft genome of Tanacetum cinerariifolium, the natural source of mosquito coil.</title>
        <authorList>
            <person name="Yamashiro T."/>
            <person name="Shiraishi A."/>
            <person name="Satake H."/>
            <person name="Nakayama K."/>
        </authorList>
    </citation>
    <scope>NUCLEOTIDE SEQUENCE</scope>
</reference>
<feature type="non-terminal residue" evidence="2">
    <location>
        <position position="1"/>
    </location>
</feature>
<feature type="region of interest" description="Disordered" evidence="1">
    <location>
        <begin position="45"/>
        <end position="89"/>
    </location>
</feature>
<dbReference type="EMBL" id="BKCJ011037445">
    <property type="protein sequence ID" value="GFC72344.1"/>
    <property type="molecule type" value="Genomic_DNA"/>
</dbReference>
<proteinExistence type="predicted"/>
<feature type="compositionally biased region" description="Basic and acidic residues" evidence="1">
    <location>
        <begin position="203"/>
        <end position="215"/>
    </location>
</feature>
<feature type="compositionally biased region" description="Basic and acidic residues" evidence="1">
    <location>
        <begin position="129"/>
        <end position="149"/>
    </location>
</feature>
<comment type="caution">
    <text evidence="2">The sequence shown here is derived from an EMBL/GenBank/DDBJ whole genome shotgun (WGS) entry which is preliminary data.</text>
</comment>
<name>A0A699QLE9_TANCI</name>